<protein>
    <submittedName>
        <fullName evidence="6">Peptide/nickel transport system substrate-binding protein</fullName>
    </submittedName>
</protein>
<dbReference type="PIRSF" id="PIRSF002741">
    <property type="entry name" value="MppA"/>
    <property type="match status" value="1"/>
</dbReference>
<keyword evidence="3 4" id="KW-0732">Signal</keyword>
<dbReference type="Pfam" id="PF00496">
    <property type="entry name" value="SBP_bac_5"/>
    <property type="match status" value="1"/>
</dbReference>
<dbReference type="RefSeq" id="WP_354471172.1">
    <property type="nucleotide sequence ID" value="NZ_JBEPSB010000003.1"/>
</dbReference>
<evidence type="ECO:0000313" key="6">
    <source>
        <dbReference type="EMBL" id="MET4559960.1"/>
    </source>
</evidence>
<feature type="signal peptide" evidence="4">
    <location>
        <begin position="1"/>
        <end position="22"/>
    </location>
</feature>
<gene>
    <name evidence="6" type="ORF">ABIA69_001103</name>
</gene>
<dbReference type="PROSITE" id="PS51257">
    <property type="entry name" value="PROKAR_LIPOPROTEIN"/>
    <property type="match status" value="1"/>
</dbReference>
<evidence type="ECO:0000313" key="7">
    <source>
        <dbReference type="Proteomes" id="UP001549363"/>
    </source>
</evidence>
<dbReference type="Gene3D" id="3.10.105.10">
    <property type="entry name" value="Dipeptide-binding Protein, Domain 3"/>
    <property type="match status" value="1"/>
</dbReference>
<evidence type="ECO:0000256" key="3">
    <source>
        <dbReference type="ARBA" id="ARBA00022729"/>
    </source>
</evidence>
<evidence type="ECO:0000256" key="2">
    <source>
        <dbReference type="ARBA" id="ARBA00022448"/>
    </source>
</evidence>
<dbReference type="CDD" id="cd00995">
    <property type="entry name" value="PBP2_NikA_DppA_OppA_like"/>
    <property type="match status" value="1"/>
</dbReference>
<name>A0ABV2PGB6_9BACI</name>
<dbReference type="Proteomes" id="UP001549363">
    <property type="component" value="Unassembled WGS sequence"/>
</dbReference>
<organism evidence="6 7">
    <name type="scientific">Lysinibacillus parviboronicapiens</name>
    <dbReference type="NCBI Taxonomy" id="436516"/>
    <lineage>
        <taxon>Bacteria</taxon>
        <taxon>Bacillati</taxon>
        <taxon>Bacillota</taxon>
        <taxon>Bacilli</taxon>
        <taxon>Bacillales</taxon>
        <taxon>Bacillaceae</taxon>
        <taxon>Lysinibacillus</taxon>
    </lineage>
</organism>
<dbReference type="InterPro" id="IPR030678">
    <property type="entry name" value="Peptide/Ni-bd"/>
</dbReference>
<reference evidence="6 7" key="1">
    <citation type="submission" date="2024-06" db="EMBL/GenBank/DDBJ databases">
        <title>Sorghum-associated microbial communities from plants grown in Nebraska, USA.</title>
        <authorList>
            <person name="Schachtman D."/>
        </authorList>
    </citation>
    <scope>NUCLEOTIDE SEQUENCE [LARGE SCALE GENOMIC DNA]</scope>
    <source>
        <strain evidence="6 7">736</strain>
    </source>
</reference>
<comment type="caution">
    <text evidence="6">The sequence shown here is derived from an EMBL/GenBank/DDBJ whole genome shotgun (WGS) entry which is preliminary data.</text>
</comment>
<dbReference type="SUPFAM" id="SSF53850">
    <property type="entry name" value="Periplasmic binding protein-like II"/>
    <property type="match status" value="1"/>
</dbReference>
<proteinExistence type="inferred from homology"/>
<dbReference type="EMBL" id="JBEPSB010000003">
    <property type="protein sequence ID" value="MET4559960.1"/>
    <property type="molecule type" value="Genomic_DNA"/>
</dbReference>
<dbReference type="PANTHER" id="PTHR30290">
    <property type="entry name" value="PERIPLASMIC BINDING COMPONENT OF ABC TRANSPORTER"/>
    <property type="match status" value="1"/>
</dbReference>
<evidence type="ECO:0000256" key="1">
    <source>
        <dbReference type="ARBA" id="ARBA00005695"/>
    </source>
</evidence>
<accession>A0ABV2PGB6</accession>
<dbReference type="Gene3D" id="3.40.190.10">
    <property type="entry name" value="Periplasmic binding protein-like II"/>
    <property type="match status" value="1"/>
</dbReference>
<dbReference type="PANTHER" id="PTHR30290:SF9">
    <property type="entry name" value="OLIGOPEPTIDE-BINDING PROTEIN APPA"/>
    <property type="match status" value="1"/>
</dbReference>
<keyword evidence="2" id="KW-0813">Transport</keyword>
<comment type="similarity">
    <text evidence="1">Belongs to the bacterial solute-binding protein 5 family.</text>
</comment>
<dbReference type="InterPro" id="IPR039424">
    <property type="entry name" value="SBP_5"/>
</dbReference>
<dbReference type="InterPro" id="IPR000914">
    <property type="entry name" value="SBP_5_dom"/>
</dbReference>
<dbReference type="Gene3D" id="3.90.76.10">
    <property type="entry name" value="Dipeptide-binding Protein, Domain 1"/>
    <property type="match status" value="1"/>
</dbReference>
<evidence type="ECO:0000259" key="5">
    <source>
        <dbReference type="Pfam" id="PF00496"/>
    </source>
</evidence>
<evidence type="ECO:0000256" key="4">
    <source>
        <dbReference type="SAM" id="SignalP"/>
    </source>
</evidence>
<keyword evidence="7" id="KW-1185">Reference proteome</keyword>
<feature type="chain" id="PRO_5045453922" evidence="4">
    <location>
        <begin position="23"/>
        <end position="527"/>
    </location>
</feature>
<sequence>MKKYKLFTLLLVCMLLVLTACSGDTSESGNKEKNNGKVKGENPAIARGNELVIRVPGDPQNWDPIDTYLLAWSMVGTSVFEGLVSRSLDLEIQPGLAESWEYVDDKTLVFQLRNGVTFHNGEPFNAEAVKFTFDRLLGEEGQKGPQYSNYTSIDRVEVTGDYEVTMYLKAIDPVLLTKLSGYGAVIVPPKYITEQGAENFDMKPVGTGPFKMTDYQRDKEVVVERYADYWNKDAIKLDKVTFKVIPETATALAELQTGNIDIMTRLEVAQAATAEGTDFITLMDVPTPTAYSIRFDTAKAPVDDVRVRQAINFAIDKETIVKEILGGYGKLISSFQSELSFGYNKDLQPYPYDPEKAKKLLAEANVPEGTTLEFYIPGTDGTFKEIAQAVAFYLQEVGLKVSINSVENTTFQSELIPKGDAGHMYKNGWGGWTLDFDNTAYLMYHEGEFWNPTYKNDKVEQLLTAERATNDSTEREKIFKELTDVLYEDAAEVNLYSEVEIYGVNKRVKDFQPPHDGRFRFEGVTVE</sequence>
<feature type="domain" description="Solute-binding protein family 5" evidence="5">
    <location>
        <begin position="91"/>
        <end position="448"/>
    </location>
</feature>